<accession>A0A7R6PTU2</accession>
<dbReference type="RefSeq" id="WP_201349962.1">
    <property type="nucleotide sequence ID" value="NZ_AP014546.1"/>
</dbReference>
<proteinExistence type="predicted"/>
<protein>
    <submittedName>
        <fullName evidence="1">HicA protein</fullName>
    </submittedName>
</protein>
<evidence type="ECO:0000313" key="1">
    <source>
        <dbReference type="EMBL" id="BBB29353.1"/>
    </source>
</evidence>
<dbReference type="Pfam" id="PF07927">
    <property type="entry name" value="HicA_toxin"/>
    <property type="match status" value="1"/>
</dbReference>
<dbReference type="KEGG" id="njp:NEJAP_1401"/>
<dbReference type="AlphaFoldDB" id="A0A7R6PTU2"/>
<gene>
    <name evidence="1" type="ORF">NEJAP_1401</name>
</gene>
<dbReference type="InterPro" id="IPR012933">
    <property type="entry name" value="HicA_mRNA_interferase"/>
</dbReference>
<dbReference type="GO" id="GO:0003729">
    <property type="term" value="F:mRNA binding"/>
    <property type="evidence" value="ECO:0007669"/>
    <property type="project" value="InterPro"/>
</dbReference>
<keyword evidence="2" id="KW-1185">Reference proteome</keyword>
<dbReference type="EMBL" id="AP014546">
    <property type="protein sequence ID" value="BBB29353.1"/>
    <property type="molecule type" value="Genomic_DNA"/>
</dbReference>
<reference evidence="1 2" key="1">
    <citation type="journal article" date="2008" name="Int. J. Syst. Evol. Microbiol.">
        <title>Neptunomonas japonica sp. nov., an Osedax japonicus symbiont-like bacterium isolated from sediment adjacent to sperm whale carcasses off Kagoshima, Japan.</title>
        <authorList>
            <person name="Miyazaki M."/>
            <person name="Nogi Y."/>
            <person name="Fujiwara Y."/>
            <person name="Kawato M."/>
            <person name="Kubokawa K."/>
            <person name="Horikoshi K."/>
        </authorList>
    </citation>
    <scope>NUCLEOTIDE SEQUENCE [LARGE SCALE GENOMIC DNA]</scope>
    <source>
        <strain evidence="1 2">JAMM 1380</strain>
    </source>
</reference>
<evidence type="ECO:0000313" key="2">
    <source>
        <dbReference type="Proteomes" id="UP000595332"/>
    </source>
</evidence>
<sequence length="81" mass="9441">MSRKEKLIQRLCKIPKDFTWTELQSLMKSVGFKEEPSGNGVKFICPETKVIFALHPPHPGNEVKRCYLKNIVARLKEMKRI</sequence>
<name>A0A7R6PTU2_9GAMM</name>
<organism evidence="1 2">
    <name type="scientific">Neptunomonas japonica JAMM 1380</name>
    <dbReference type="NCBI Taxonomy" id="1441457"/>
    <lineage>
        <taxon>Bacteria</taxon>
        <taxon>Pseudomonadati</taxon>
        <taxon>Pseudomonadota</taxon>
        <taxon>Gammaproteobacteria</taxon>
        <taxon>Oceanospirillales</taxon>
        <taxon>Oceanospirillaceae</taxon>
        <taxon>Neptunomonas</taxon>
    </lineage>
</organism>
<dbReference type="Proteomes" id="UP000595332">
    <property type="component" value="Chromosome"/>
</dbReference>